<organism evidence="1 2">
    <name type="scientific">Bifidobacterium saguini</name>
    <dbReference type="NCBI Taxonomy" id="762210"/>
    <lineage>
        <taxon>Bacteria</taxon>
        <taxon>Bacillati</taxon>
        <taxon>Actinomycetota</taxon>
        <taxon>Actinomycetes</taxon>
        <taxon>Bifidobacteriales</taxon>
        <taxon>Bifidobacteriaceae</taxon>
        <taxon>Bifidobacterium</taxon>
    </lineage>
</organism>
<reference evidence="1 2" key="1">
    <citation type="submission" date="2021-03" db="EMBL/GenBank/DDBJ databases">
        <title>Genome sequencing of Bifidobacterium saguini DSMZ 23967.</title>
        <authorList>
            <person name="Kim J."/>
        </authorList>
    </citation>
    <scope>NUCLEOTIDE SEQUENCE [LARGE SCALE GENOMIC DNA]</scope>
    <source>
        <strain evidence="1 2">DSMZ 23967</strain>
    </source>
</reference>
<dbReference type="Proteomes" id="UP000663729">
    <property type="component" value="Chromosome"/>
</dbReference>
<name>A0ABX7SCF7_9BIFI</name>
<dbReference type="EMBL" id="CP071732">
    <property type="protein sequence ID" value="QTB90495.1"/>
    <property type="molecule type" value="Genomic_DNA"/>
</dbReference>
<keyword evidence="2" id="KW-1185">Reference proteome</keyword>
<proteinExistence type="predicted"/>
<evidence type="ECO:0000313" key="1">
    <source>
        <dbReference type="EMBL" id="QTB90495.1"/>
    </source>
</evidence>
<accession>A0ABX7SCF7</accession>
<gene>
    <name evidence="1" type="ORF">BSD967_09245</name>
</gene>
<dbReference type="RefSeq" id="WP_156099581.1">
    <property type="nucleotide sequence ID" value="NZ_CP071732.1"/>
</dbReference>
<protein>
    <submittedName>
        <fullName evidence="1">Uncharacterized protein</fullName>
    </submittedName>
</protein>
<sequence length="51" mass="5909">MPTIEEDGEQAVLLYASKAERLVHYVQSVRVLGLLHAVFWRGHVHLKRNKL</sequence>
<evidence type="ECO:0000313" key="2">
    <source>
        <dbReference type="Proteomes" id="UP000663729"/>
    </source>
</evidence>